<dbReference type="RefSeq" id="WP_154287530.1">
    <property type="nucleotide sequence ID" value="NZ_WKJI01000002.1"/>
</dbReference>
<dbReference type="PANTHER" id="PTHR34203:SF15">
    <property type="entry name" value="SLL1173 PROTEIN"/>
    <property type="match status" value="1"/>
</dbReference>
<dbReference type="InterPro" id="IPR052514">
    <property type="entry name" value="SAM-dependent_MTase"/>
</dbReference>
<evidence type="ECO:0000313" key="2">
    <source>
        <dbReference type="EMBL" id="MRX47390.1"/>
    </source>
</evidence>
<dbReference type="InterPro" id="IPR029063">
    <property type="entry name" value="SAM-dependent_MTases_sf"/>
</dbReference>
<keyword evidence="3" id="KW-1185">Reference proteome</keyword>
<sequence>MNFLHQLNLKFRAFRYQNKTDKGGIKYILENVKVGDTVLDIGAHKGGYLYFIKKQIGEKGKVYAFEPQISLFNYLVKLKAYLGWNNVFINNVALSNTKDILTLRIPIKGSKKSSPGASLIDIFNKEQEVLEQKIQTLTLDEYCQTNHISPKLLKIDVEGNELEVLLGGIETLKKYSPKLIIESEERHVGQEKVKQVFNFLQDLGYKGFFIKDTEFLPLVDFSFEKHQNFNNKPYCNNFIFEKF</sequence>
<gene>
    <name evidence="2" type="ORF">GJJ64_09340</name>
</gene>
<evidence type="ECO:0000259" key="1">
    <source>
        <dbReference type="Pfam" id="PF05050"/>
    </source>
</evidence>
<dbReference type="PANTHER" id="PTHR34203">
    <property type="entry name" value="METHYLTRANSFERASE, FKBM FAMILY PROTEIN"/>
    <property type="match status" value="1"/>
</dbReference>
<dbReference type="SUPFAM" id="SSF53335">
    <property type="entry name" value="S-adenosyl-L-methionine-dependent methyltransferases"/>
    <property type="match status" value="1"/>
</dbReference>
<protein>
    <submittedName>
        <fullName evidence="2">FkbM family methyltransferase</fullName>
    </submittedName>
</protein>
<feature type="domain" description="Methyltransferase FkbM" evidence="1">
    <location>
        <begin position="40"/>
        <end position="206"/>
    </location>
</feature>
<keyword evidence="2" id="KW-0489">Methyltransferase</keyword>
<dbReference type="Pfam" id="PF05050">
    <property type="entry name" value="Methyltransf_21"/>
    <property type="match status" value="1"/>
</dbReference>
<dbReference type="Gene3D" id="3.40.50.150">
    <property type="entry name" value="Vaccinia Virus protein VP39"/>
    <property type="match status" value="1"/>
</dbReference>
<dbReference type="EMBL" id="WKJI01000002">
    <property type="protein sequence ID" value="MRX47390.1"/>
    <property type="molecule type" value="Genomic_DNA"/>
</dbReference>
<dbReference type="NCBIfam" id="TIGR01444">
    <property type="entry name" value="fkbM_fam"/>
    <property type="match status" value="1"/>
</dbReference>
<dbReference type="AlphaFoldDB" id="A0A7K0FQ53"/>
<reference evidence="2 3" key="1">
    <citation type="submission" date="2019-11" db="EMBL/GenBank/DDBJ databases">
        <authorList>
            <person name="Cheng Q."/>
            <person name="Yang Z."/>
        </authorList>
    </citation>
    <scope>NUCLEOTIDE SEQUENCE [LARGE SCALE GENOMIC DNA]</scope>
    <source>
        <strain evidence="2 3">HX-22-1</strain>
    </source>
</reference>
<keyword evidence="2" id="KW-0808">Transferase</keyword>
<name>A0A7K0FQ53_9SPHI</name>
<dbReference type="InterPro" id="IPR006342">
    <property type="entry name" value="FkbM_mtfrase"/>
</dbReference>
<dbReference type="Proteomes" id="UP000462931">
    <property type="component" value="Unassembled WGS sequence"/>
</dbReference>
<accession>A0A7K0FQ53</accession>
<dbReference type="GO" id="GO:0032259">
    <property type="term" value="P:methylation"/>
    <property type="evidence" value="ECO:0007669"/>
    <property type="project" value="UniProtKB-KW"/>
</dbReference>
<dbReference type="GO" id="GO:0008168">
    <property type="term" value="F:methyltransferase activity"/>
    <property type="evidence" value="ECO:0007669"/>
    <property type="project" value="UniProtKB-KW"/>
</dbReference>
<organism evidence="2 3">
    <name type="scientific">Pedobacter puniceum</name>
    <dbReference type="NCBI Taxonomy" id="2666136"/>
    <lineage>
        <taxon>Bacteria</taxon>
        <taxon>Pseudomonadati</taxon>
        <taxon>Bacteroidota</taxon>
        <taxon>Sphingobacteriia</taxon>
        <taxon>Sphingobacteriales</taxon>
        <taxon>Sphingobacteriaceae</taxon>
        <taxon>Pedobacter</taxon>
    </lineage>
</organism>
<proteinExistence type="predicted"/>
<evidence type="ECO:0000313" key="3">
    <source>
        <dbReference type="Proteomes" id="UP000462931"/>
    </source>
</evidence>
<comment type="caution">
    <text evidence="2">The sequence shown here is derived from an EMBL/GenBank/DDBJ whole genome shotgun (WGS) entry which is preliminary data.</text>
</comment>